<dbReference type="SUPFAM" id="SSF56487">
    <property type="entry name" value="SRCR-like"/>
    <property type="match status" value="6"/>
</dbReference>
<feature type="disulfide bond" evidence="10">
    <location>
        <begin position="768"/>
        <end position="777"/>
    </location>
</feature>
<accession>A0AAD9R5A3</accession>
<feature type="disulfide bond" evidence="11">
    <location>
        <begin position="437"/>
        <end position="447"/>
    </location>
</feature>
<reference evidence="16" key="2">
    <citation type="journal article" date="2023" name="Science">
        <title>Genomic signatures of disease resistance in endangered staghorn corals.</title>
        <authorList>
            <person name="Vollmer S.V."/>
            <person name="Selwyn J.D."/>
            <person name="Despard B.A."/>
            <person name="Roesel C.L."/>
        </authorList>
    </citation>
    <scope>NUCLEOTIDE SEQUENCE</scope>
    <source>
        <strain evidence="16">K2</strain>
    </source>
</reference>
<proteinExistence type="predicted"/>
<evidence type="ECO:0000256" key="7">
    <source>
        <dbReference type="ARBA" id="ARBA00023136"/>
    </source>
</evidence>
<keyword evidence="3 13" id="KW-0812">Transmembrane</keyword>
<dbReference type="FunFam" id="3.10.250.10:FF:000001">
    <property type="entry name" value="Lysyl oxidase 4 isoform X1"/>
    <property type="match status" value="2"/>
</dbReference>
<evidence type="ECO:0000256" key="13">
    <source>
        <dbReference type="SAM" id="Phobius"/>
    </source>
</evidence>
<dbReference type="SUPFAM" id="SSF57196">
    <property type="entry name" value="EGF/Laminin"/>
    <property type="match status" value="2"/>
</dbReference>
<feature type="disulfide bond" evidence="10">
    <location>
        <begin position="729"/>
        <end position="738"/>
    </location>
</feature>
<keyword evidence="7 13" id="KW-0472">Membrane</keyword>
<dbReference type="InterPro" id="IPR001881">
    <property type="entry name" value="EGF-like_Ca-bd_dom"/>
</dbReference>
<feature type="disulfide bond" evidence="11">
    <location>
        <begin position="668"/>
        <end position="678"/>
    </location>
</feature>
<dbReference type="InterPro" id="IPR036772">
    <property type="entry name" value="SRCR-like_dom_sf"/>
</dbReference>
<name>A0AAD9R5A3_ACRCE</name>
<feature type="region of interest" description="Disordered" evidence="12">
    <location>
        <begin position="887"/>
        <end position="917"/>
    </location>
</feature>
<dbReference type="Gene3D" id="3.10.250.10">
    <property type="entry name" value="SRCR-like domain"/>
    <property type="match status" value="6"/>
</dbReference>
<sequence>AAYTTKNLFKECICPGWLQRETKSFDITNVTTSDFADTHVRLTGYNLTHAGRVEVFSNGIWGRVCNVWGSWHQKEAAVVCRQLGFQGVIAAFSYLSDSAQFVVMSRVQCVGNETSLQQCQHDDFVNIIPLHSCQEVGVVCKPHNFYSDDSNVSIRLQGSSLPNAGRIEILYAGVWGAISSYHWDLNDATVVCRQLGYKAGAEAALRNRVYGPFIGPVWLKNLQCIGREKHMMQCAHDGIANKTERSPATRFASVICKDSKMPEELKVRLRGSHQPNMGRIEVYFAGKWGAIHPWFRTSSMKRNALTVVCRQLGYAGDSLSGHNIFCSEAVLPWFTNLRCKGSETSLNQCGLDFSSHTSVKCMNVLCTNEKAASEIKILGIWGSIFRKHGSSDRHFSSETQRVMCRQLGYDDSILDTIWLQIGQSHRVRWFRDYEIRCSGNERNIRDCISSPLPQLIRQDHNFATNLGVVCKPNVSQINDFQVRLTGSSLPSAGAIEVLYYGVWGGMLGYFIDIRVGHVICRQLGYSVAQQVFRKSVFGHVNGPLLIEQTRCNGNESDISQCTVIAIDHKSYWYYFNVRDRAGVRCAEPQVESSKDFSVRLAGSPISNVGQVEVFYAGVWGTINSYQWNIKNAHVVCRQLGYPGAISSGASSQFGVGEHTPVLLSNVRCLGNESSLQECAKSFAGFIRSGGATALCKLPYQPDSSLSCSDLNCTSNGKCIDSGAGAVCKCADGFGGLHCQIPLSTPCKSSPCKNGGQCFSNNSSYVCICPDRLTGKRCEERVLNDNILYMKGNTTFNSYIMVIPVSVIVTLVVTVVCLILKIRKLTAQQTTQATNPSKIYGTNTFQAEPVGEQLDEQRTSPTNIDSVAGYACIDDINATFGNYADDVDLSSERPKRRGPLIKAPETPVNNNPEEPSPETPNVHYMGLQGNDKNKNEAITNANQTASYMYLSPRRPDYVFYAGLSHISGVAVTPNPGVKYGSETKGHAYACLQKK</sequence>
<dbReference type="PANTHER" id="PTHR48071">
    <property type="entry name" value="SRCR DOMAIN-CONTAINING PROTEIN"/>
    <property type="match status" value="1"/>
</dbReference>
<keyword evidence="17" id="KW-1185">Reference proteome</keyword>
<comment type="caution">
    <text evidence="16">The sequence shown here is derived from an EMBL/GenBank/DDBJ whole genome shotgun (WGS) entry which is preliminary data.</text>
</comment>
<feature type="non-terminal residue" evidence="16">
    <location>
        <position position="993"/>
    </location>
</feature>
<keyword evidence="8 11" id="KW-1015">Disulfide bond</keyword>
<evidence type="ECO:0000256" key="3">
    <source>
        <dbReference type="ARBA" id="ARBA00022692"/>
    </source>
</evidence>
<evidence type="ECO:0000259" key="15">
    <source>
        <dbReference type="PROSITE" id="PS50287"/>
    </source>
</evidence>
<organism evidence="16 17">
    <name type="scientific">Acropora cervicornis</name>
    <name type="common">Staghorn coral</name>
    <dbReference type="NCBI Taxonomy" id="6130"/>
    <lineage>
        <taxon>Eukaryota</taxon>
        <taxon>Metazoa</taxon>
        <taxon>Cnidaria</taxon>
        <taxon>Anthozoa</taxon>
        <taxon>Hexacorallia</taxon>
        <taxon>Scleractinia</taxon>
        <taxon>Astrocoeniina</taxon>
        <taxon>Acroporidae</taxon>
        <taxon>Acropora</taxon>
    </lineage>
</organism>
<evidence type="ECO:0000256" key="12">
    <source>
        <dbReference type="SAM" id="MobiDB-lite"/>
    </source>
</evidence>
<evidence type="ECO:0000259" key="14">
    <source>
        <dbReference type="PROSITE" id="PS50026"/>
    </source>
</evidence>
<dbReference type="InterPro" id="IPR001190">
    <property type="entry name" value="SRCR"/>
</dbReference>
<dbReference type="FunFam" id="2.10.25.10:FF:000255">
    <property type="entry name" value="Sushi, nidogen and EGF-like domains 1"/>
    <property type="match status" value="1"/>
</dbReference>
<dbReference type="SMART" id="SM00179">
    <property type="entry name" value="EGF_CA"/>
    <property type="match status" value="2"/>
</dbReference>
<evidence type="ECO:0000256" key="1">
    <source>
        <dbReference type="ARBA" id="ARBA00004167"/>
    </source>
</evidence>
<feature type="disulfide bond" evidence="11">
    <location>
        <begin position="339"/>
        <end position="349"/>
    </location>
</feature>
<keyword evidence="5" id="KW-0677">Repeat</keyword>
<feature type="domain" description="SRCR" evidence="15">
    <location>
        <begin position="598"/>
        <end position="708"/>
    </location>
</feature>
<protein>
    <submittedName>
        <fullName evidence="16">Deleted in malignant brain tumors 1 protein</fullName>
    </submittedName>
</protein>
<evidence type="ECO:0000313" key="16">
    <source>
        <dbReference type="EMBL" id="KAK2573115.1"/>
    </source>
</evidence>
<feature type="domain" description="SRCR" evidence="15">
    <location>
        <begin position="482"/>
        <end position="586"/>
    </location>
</feature>
<dbReference type="PROSITE" id="PS01186">
    <property type="entry name" value="EGF_2"/>
    <property type="match status" value="1"/>
</dbReference>
<dbReference type="SMART" id="SM00202">
    <property type="entry name" value="SR"/>
    <property type="match status" value="5"/>
</dbReference>
<feature type="domain" description="SRCR" evidence="15">
    <location>
        <begin position="267"/>
        <end position="367"/>
    </location>
</feature>
<dbReference type="GO" id="GO:0016020">
    <property type="term" value="C:membrane"/>
    <property type="evidence" value="ECO:0007669"/>
    <property type="project" value="UniProtKB-SubCell"/>
</dbReference>
<keyword evidence="9" id="KW-0325">Glycoprotein</keyword>
<feature type="domain" description="SRCR" evidence="15">
    <location>
        <begin position="359"/>
        <end position="471"/>
    </location>
</feature>
<dbReference type="GO" id="GO:0005509">
    <property type="term" value="F:calcium ion binding"/>
    <property type="evidence" value="ECO:0007669"/>
    <property type="project" value="InterPro"/>
</dbReference>
<feature type="transmembrane region" description="Helical" evidence="13">
    <location>
        <begin position="798"/>
        <end position="819"/>
    </location>
</feature>
<dbReference type="EMBL" id="JARQWQ010000003">
    <property type="protein sequence ID" value="KAK2573115.1"/>
    <property type="molecule type" value="Genomic_DNA"/>
</dbReference>
<evidence type="ECO:0000256" key="6">
    <source>
        <dbReference type="ARBA" id="ARBA00022989"/>
    </source>
</evidence>
<feature type="compositionally biased region" description="Low complexity" evidence="12">
    <location>
        <begin position="903"/>
        <end position="912"/>
    </location>
</feature>
<evidence type="ECO:0000256" key="4">
    <source>
        <dbReference type="ARBA" id="ARBA00022729"/>
    </source>
</evidence>
<comment type="subcellular location">
    <subcellularLocation>
        <location evidence="1">Membrane</location>
        <topology evidence="1">Single-pass membrane protein</topology>
    </subcellularLocation>
</comment>
<evidence type="ECO:0000313" key="17">
    <source>
        <dbReference type="Proteomes" id="UP001249851"/>
    </source>
</evidence>
<keyword evidence="6 13" id="KW-1133">Transmembrane helix</keyword>
<dbReference type="Pfam" id="PF00530">
    <property type="entry name" value="SRCR"/>
    <property type="match status" value="6"/>
</dbReference>
<dbReference type="Gene3D" id="2.10.25.10">
    <property type="entry name" value="Laminin"/>
    <property type="match status" value="2"/>
</dbReference>
<dbReference type="PROSITE" id="PS00022">
    <property type="entry name" value="EGF_1"/>
    <property type="match status" value="2"/>
</dbReference>
<dbReference type="PROSITE" id="PS50287">
    <property type="entry name" value="SRCR_2"/>
    <property type="match status" value="6"/>
</dbReference>
<feature type="disulfide bond" evidence="11">
    <location>
        <begin position="224"/>
        <end position="234"/>
    </location>
</feature>
<feature type="domain" description="EGF-like" evidence="14">
    <location>
        <begin position="742"/>
        <end position="778"/>
    </location>
</feature>
<dbReference type="CDD" id="cd00054">
    <property type="entry name" value="EGF_CA"/>
    <property type="match status" value="2"/>
</dbReference>
<dbReference type="AlphaFoldDB" id="A0AAD9R5A3"/>
<keyword evidence="4" id="KW-0732">Signal</keyword>
<dbReference type="PRINTS" id="PR00258">
    <property type="entry name" value="SPERACTRCPTR"/>
</dbReference>
<feature type="domain" description="SRCR" evidence="15">
    <location>
        <begin position="154"/>
        <end position="257"/>
    </location>
</feature>
<evidence type="ECO:0000256" key="2">
    <source>
        <dbReference type="ARBA" id="ARBA00022536"/>
    </source>
</evidence>
<dbReference type="SMART" id="SM00181">
    <property type="entry name" value="EGF"/>
    <property type="match status" value="2"/>
</dbReference>
<dbReference type="FunFam" id="3.10.250.10:FF:000016">
    <property type="entry name" value="Scavenger receptor cysteine-rich protein type 12"/>
    <property type="match status" value="2"/>
</dbReference>
<evidence type="ECO:0000256" key="11">
    <source>
        <dbReference type="PROSITE-ProRule" id="PRU00196"/>
    </source>
</evidence>
<evidence type="ECO:0000256" key="10">
    <source>
        <dbReference type="PROSITE-ProRule" id="PRU00076"/>
    </source>
</evidence>
<dbReference type="InterPro" id="IPR000742">
    <property type="entry name" value="EGF"/>
</dbReference>
<feature type="domain" description="EGF-like" evidence="14">
    <location>
        <begin position="703"/>
        <end position="739"/>
    </location>
</feature>
<reference evidence="16" key="1">
    <citation type="journal article" date="2023" name="G3 (Bethesda)">
        <title>Whole genome assembly and annotation of the endangered Caribbean coral Acropora cervicornis.</title>
        <authorList>
            <person name="Selwyn J.D."/>
            <person name="Vollmer S.V."/>
        </authorList>
    </citation>
    <scope>NUCLEOTIDE SEQUENCE</scope>
    <source>
        <strain evidence="16">K2</strain>
    </source>
</reference>
<evidence type="ECO:0000256" key="9">
    <source>
        <dbReference type="ARBA" id="ARBA00023180"/>
    </source>
</evidence>
<dbReference type="PANTHER" id="PTHR48071:SF18">
    <property type="entry name" value="DELETED IN MALIGNANT BRAIN TUMORS 1 PROTEIN-RELATED"/>
    <property type="match status" value="1"/>
</dbReference>
<evidence type="ECO:0000256" key="8">
    <source>
        <dbReference type="ARBA" id="ARBA00023157"/>
    </source>
</evidence>
<comment type="caution">
    <text evidence="11">Lacks conserved residue(s) required for the propagation of feature annotation.</text>
</comment>
<gene>
    <name evidence="16" type="ORF">P5673_002155</name>
</gene>
<keyword evidence="2 10" id="KW-0245">EGF-like domain</keyword>
<evidence type="ECO:0000256" key="5">
    <source>
        <dbReference type="ARBA" id="ARBA00022737"/>
    </source>
</evidence>
<feature type="domain" description="SRCR" evidence="15">
    <location>
        <begin position="40"/>
        <end position="141"/>
    </location>
</feature>
<dbReference type="Proteomes" id="UP001249851">
    <property type="component" value="Unassembled WGS sequence"/>
</dbReference>
<feature type="disulfide bond" evidence="11">
    <location>
        <begin position="551"/>
        <end position="561"/>
    </location>
</feature>
<feature type="disulfide bond" evidence="11">
    <location>
        <begin position="109"/>
        <end position="119"/>
    </location>
</feature>
<dbReference type="PROSITE" id="PS50026">
    <property type="entry name" value="EGF_3"/>
    <property type="match status" value="2"/>
</dbReference>
<dbReference type="Pfam" id="PF00008">
    <property type="entry name" value="EGF"/>
    <property type="match status" value="2"/>
</dbReference>